<comment type="caution">
    <text evidence="6">The sequence shown here is derived from an EMBL/GenBank/DDBJ whole genome shotgun (WGS) entry which is preliminary data.</text>
</comment>
<sequence length="257" mass="27352">MAKRAERPGDPAKLIGLLWRPTEAVSRSGLTPKVITRAAIALADQEGIDALTIRRVAGDLGVSTMALYPYIAGRSELLELMLDAVAAEVYAHTTPPAQAGQWRTRIEHIAQANWDHHMAHPWTVDIAAGRPVPGPGVSGKYETELSALDGLGLSDIEMDQTLTAILGLVSNAARETISLRRIRQESSLTDTQWWESVGPSLGKAMAGASYPVARRVAASLGEATGLATDPEGAFRFGLGMLMDGLGTLIGARGRHTL</sequence>
<dbReference type="GO" id="GO:0003677">
    <property type="term" value="F:DNA binding"/>
    <property type="evidence" value="ECO:0007669"/>
    <property type="project" value="UniProtKB-UniRule"/>
</dbReference>
<organism evidence="6 7">
    <name type="scientific">Nonomuraea dietziae</name>
    <dbReference type="NCBI Taxonomy" id="65515"/>
    <lineage>
        <taxon>Bacteria</taxon>
        <taxon>Bacillati</taxon>
        <taxon>Actinomycetota</taxon>
        <taxon>Actinomycetes</taxon>
        <taxon>Streptosporangiales</taxon>
        <taxon>Streptosporangiaceae</taxon>
        <taxon>Nonomuraea</taxon>
    </lineage>
</organism>
<dbReference type="AlphaFoldDB" id="A0A7W5V7M4"/>
<keyword evidence="2 4" id="KW-0238">DNA-binding</keyword>
<keyword evidence="7" id="KW-1185">Reference proteome</keyword>
<dbReference type="InterPro" id="IPR009057">
    <property type="entry name" value="Homeodomain-like_sf"/>
</dbReference>
<evidence type="ECO:0000313" key="6">
    <source>
        <dbReference type="EMBL" id="MBB3727468.1"/>
    </source>
</evidence>
<dbReference type="Gene3D" id="1.10.357.10">
    <property type="entry name" value="Tetracycline Repressor, domain 2"/>
    <property type="match status" value="1"/>
</dbReference>
<accession>A0A7W5V7M4</accession>
<evidence type="ECO:0000256" key="4">
    <source>
        <dbReference type="PROSITE-ProRule" id="PRU00335"/>
    </source>
</evidence>
<evidence type="ECO:0000256" key="3">
    <source>
        <dbReference type="ARBA" id="ARBA00023163"/>
    </source>
</evidence>
<keyword evidence="3" id="KW-0804">Transcription</keyword>
<feature type="domain" description="HTH tetR-type" evidence="5">
    <location>
        <begin position="29"/>
        <end position="89"/>
    </location>
</feature>
<evidence type="ECO:0000256" key="2">
    <source>
        <dbReference type="ARBA" id="ARBA00023125"/>
    </source>
</evidence>
<dbReference type="EMBL" id="JACIBV010000001">
    <property type="protein sequence ID" value="MBB3727468.1"/>
    <property type="molecule type" value="Genomic_DNA"/>
</dbReference>
<dbReference type="Proteomes" id="UP000579945">
    <property type="component" value="Unassembled WGS sequence"/>
</dbReference>
<name>A0A7W5V7M4_9ACTN</name>
<proteinExistence type="predicted"/>
<dbReference type="SUPFAM" id="SSF48498">
    <property type="entry name" value="Tetracyclin repressor-like, C-terminal domain"/>
    <property type="match status" value="1"/>
</dbReference>
<dbReference type="SUPFAM" id="SSF46689">
    <property type="entry name" value="Homeodomain-like"/>
    <property type="match status" value="1"/>
</dbReference>
<dbReference type="InterPro" id="IPR004111">
    <property type="entry name" value="Repressor_TetR_C"/>
</dbReference>
<evidence type="ECO:0000313" key="7">
    <source>
        <dbReference type="Proteomes" id="UP000579945"/>
    </source>
</evidence>
<protein>
    <submittedName>
        <fullName evidence="6">AcrR family transcriptional regulator</fullName>
    </submittedName>
</protein>
<feature type="DNA-binding region" description="H-T-H motif" evidence="4">
    <location>
        <begin position="52"/>
        <end position="71"/>
    </location>
</feature>
<reference evidence="6 7" key="1">
    <citation type="submission" date="2020-08" db="EMBL/GenBank/DDBJ databases">
        <title>Sequencing the genomes of 1000 actinobacteria strains.</title>
        <authorList>
            <person name="Klenk H.-P."/>
        </authorList>
    </citation>
    <scope>NUCLEOTIDE SEQUENCE [LARGE SCALE GENOMIC DNA]</scope>
    <source>
        <strain evidence="6 7">DSM 44320</strain>
    </source>
</reference>
<dbReference type="InterPro" id="IPR036271">
    <property type="entry name" value="Tet_transcr_reg_TetR-rel_C_sf"/>
</dbReference>
<dbReference type="Pfam" id="PF02909">
    <property type="entry name" value="TetR_C_1"/>
    <property type="match status" value="1"/>
</dbReference>
<dbReference type="RefSeq" id="WP_183648070.1">
    <property type="nucleotide sequence ID" value="NZ_BAAAXX010000087.1"/>
</dbReference>
<evidence type="ECO:0000259" key="5">
    <source>
        <dbReference type="PROSITE" id="PS50977"/>
    </source>
</evidence>
<keyword evidence="1" id="KW-0805">Transcription regulation</keyword>
<gene>
    <name evidence="6" type="ORF">FHR33_003328</name>
</gene>
<dbReference type="Gene3D" id="1.10.10.60">
    <property type="entry name" value="Homeodomain-like"/>
    <property type="match status" value="1"/>
</dbReference>
<dbReference type="Pfam" id="PF00440">
    <property type="entry name" value="TetR_N"/>
    <property type="match status" value="1"/>
</dbReference>
<evidence type="ECO:0000256" key="1">
    <source>
        <dbReference type="ARBA" id="ARBA00023015"/>
    </source>
</evidence>
<dbReference type="PROSITE" id="PS50977">
    <property type="entry name" value="HTH_TETR_2"/>
    <property type="match status" value="1"/>
</dbReference>
<dbReference type="GeneID" id="95389764"/>
<dbReference type="GO" id="GO:0045892">
    <property type="term" value="P:negative regulation of DNA-templated transcription"/>
    <property type="evidence" value="ECO:0007669"/>
    <property type="project" value="InterPro"/>
</dbReference>
<dbReference type="InterPro" id="IPR001647">
    <property type="entry name" value="HTH_TetR"/>
</dbReference>